<sequence length="137" mass="15591">MVQNRVRKTTMGQHSLENMQEAVALVESGLSLRVAANRKHVNYTTLSHLSRFILTETIDQDKAESFLKDQLSEYQPNLMNFQVKHPTPIKDDQLVSPIACRGYPKAQPRLQSNKGRKRERSCIATGTPIKMNSKKLL</sequence>
<evidence type="ECO:0000313" key="2">
    <source>
        <dbReference type="Proteomes" id="UP000801492"/>
    </source>
</evidence>
<comment type="caution">
    <text evidence="1">The sequence shown here is derived from an EMBL/GenBank/DDBJ whole genome shotgun (WGS) entry which is preliminary data.</text>
</comment>
<reference evidence="1" key="1">
    <citation type="submission" date="2019-08" db="EMBL/GenBank/DDBJ databases">
        <title>The genome of the North American firefly Photinus pyralis.</title>
        <authorList>
            <consortium name="Photinus pyralis genome working group"/>
            <person name="Fallon T.R."/>
            <person name="Sander Lower S.E."/>
            <person name="Weng J.-K."/>
        </authorList>
    </citation>
    <scope>NUCLEOTIDE SEQUENCE</scope>
    <source>
        <strain evidence="1">TRF0915ILg1</strain>
        <tissue evidence="1">Whole body</tissue>
    </source>
</reference>
<dbReference type="Proteomes" id="UP000801492">
    <property type="component" value="Unassembled WGS sequence"/>
</dbReference>
<organism evidence="1 2">
    <name type="scientific">Ignelater luminosus</name>
    <name type="common">Cucubano</name>
    <name type="synonym">Pyrophorus luminosus</name>
    <dbReference type="NCBI Taxonomy" id="2038154"/>
    <lineage>
        <taxon>Eukaryota</taxon>
        <taxon>Metazoa</taxon>
        <taxon>Ecdysozoa</taxon>
        <taxon>Arthropoda</taxon>
        <taxon>Hexapoda</taxon>
        <taxon>Insecta</taxon>
        <taxon>Pterygota</taxon>
        <taxon>Neoptera</taxon>
        <taxon>Endopterygota</taxon>
        <taxon>Coleoptera</taxon>
        <taxon>Polyphaga</taxon>
        <taxon>Elateriformia</taxon>
        <taxon>Elateroidea</taxon>
        <taxon>Elateridae</taxon>
        <taxon>Agrypninae</taxon>
        <taxon>Pyrophorini</taxon>
        <taxon>Ignelater</taxon>
    </lineage>
</organism>
<keyword evidence="2" id="KW-1185">Reference proteome</keyword>
<accession>A0A8K0CFK3</accession>
<protein>
    <recommendedName>
        <fullName evidence="3">HTH psq-type domain-containing protein</fullName>
    </recommendedName>
</protein>
<dbReference type="AlphaFoldDB" id="A0A8K0CFK3"/>
<evidence type="ECO:0000313" key="1">
    <source>
        <dbReference type="EMBL" id="KAF2883608.1"/>
    </source>
</evidence>
<dbReference type="OrthoDB" id="4327074at2759"/>
<gene>
    <name evidence="1" type="ORF">ILUMI_22575</name>
</gene>
<dbReference type="EMBL" id="VTPC01090346">
    <property type="protein sequence ID" value="KAF2883608.1"/>
    <property type="molecule type" value="Genomic_DNA"/>
</dbReference>
<proteinExistence type="predicted"/>
<name>A0A8K0CFK3_IGNLU</name>
<evidence type="ECO:0008006" key="3">
    <source>
        <dbReference type="Google" id="ProtNLM"/>
    </source>
</evidence>